<dbReference type="Proteomes" id="UP000011016">
    <property type="component" value="Unassembled WGS sequence"/>
</dbReference>
<feature type="transmembrane region" description="Helical" evidence="2">
    <location>
        <begin position="322"/>
        <end position="343"/>
    </location>
</feature>
<feature type="compositionally biased region" description="Gly residues" evidence="1">
    <location>
        <begin position="440"/>
        <end position="451"/>
    </location>
</feature>
<feature type="transmembrane region" description="Helical" evidence="2">
    <location>
        <begin position="33"/>
        <end position="62"/>
    </location>
</feature>
<dbReference type="Gene3D" id="1.20.1740.10">
    <property type="entry name" value="Amino acid/polyamine transporter I"/>
    <property type="match status" value="1"/>
</dbReference>
<feature type="region of interest" description="Disordered" evidence="1">
    <location>
        <begin position="392"/>
        <end position="451"/>
    </location>
</feature>
<dbReference type="EMBL" id="CAJZ01000096">
    <property type="protein sequence ID" value="CCI83393.1"/>
    <property type="molecule type" value="Genomic_DNA"/>
</dbReference>
<evidence type="ECO:0000313" key="3">
    <source>
        <dbReference type="EMBL" id="CCI83393.1"/>
    </source>
</evidence>
<feature type="transmembrane region" description="Helical" evidence="2">
    <location>
        <begin position="180"/>
        <end position="206"/>
    </location>
</feature>
<dbReference type="InterPro" id="IPR038728">
    <property type="entry name" value="YkvI-like"/>
</dbReference>
<dbReference type="PATRIC" id="fig|883169.3.peg.832"/>
<dbReference type="Proteomes" id="UP000006078">
    <property type="component" value="Unassembled WGS sequence"/>
</dbReference>
<evidence type="ECO:0000256" key="2">
    <source>
        <dbReference type="SAM" id="Phobius"/>
    </source>
</evidence>
<keyword evidence="2" id="KW-1133">Transmembrane helix</keyword>
<keyword evidence="2" id="KW-0812">Transmembrane</keyword>
<organism evidence="3 6">
    <name type="scientific">Corynebacterium otitidis ATCC 51513</name>
    <dbReference type="NCBI Taxonomy" id="883169"/>
    <lineage>
        <taxon>Bacteria</taxon>
        <taxon>Bacillati</taxon>
        <taxon>Actinomycetota</taxon>
        <taxon>Actinomycetes</taxon>
        <taxon>Mycobacteriales</taxon>
        <taxon>Corynebacteriaceae</taxon>
        <taxon>Corynebacterium</taxon>
    </lineage>
</organism>
<dbReference type="PANTHER" id="PTHR37814">
    <property type="entry name" value="CONSERVED MEMBRANE PROTEIN"/>
    <property type="match status" value="1"/>
</dbReference>
<feature type="compositionally biased region" description="Acidic residues" evidence="1">
    <location>
        <begin position="403"/>
        <end position="429"/>
    </location>
</feature>
<dbReference type="HOGENOM" id="CLU_043930_1_0_11"/>
<accession>I7IX08</accession>
<feature type="transmembrane region" description="Helical" evidence="2">
    <location>
        <begin position="261"/>
        <end position="285"/>
    </location>
</feature>
<name>I7IX08_9CORY</name>
<gene>
    <name evidence="3" type="ORF">BN46_0657</name>
    <name evidence="4" type="ORF">HMPREF9719_00866</name>
</gene>
<dbReference type="STRING" id="29321.AAV33_01355"/>
<evidence type="ECO:0000313" key="6">
    <source>
        <dbReference type="Proteomes" id="UP000011016"/>
    </source>
</evidence>
<sequence length="451" mass="48642">MKRSISVAMAFVGLLVGAGFATGAEVIQYFISFGWVGIVGAVIAGIIMGLAGAVILGLGSYFLADEHNYVFRNVSHPVMSRFLDVSVTFTLGAVGVVMLAGAGENLAQQFDIPSWIGSFVMTVIVIGVGLLNVDKVSNAIGMLTPLVIIAVIAAFIYTMFNLPDDFSTLQETARAEDSPIPFWLLSAVNYNGLALLLGVSMSLVIGGNHTDPRASFRGGIIGGVIYTVMLVMAAVVMFLNIEDVTGAEVPMLTLFNSMAPWAASLMVWVIFAMIFNTAIGMFYALGRRLSAGNHKQYPLFLIVSTLVGFGISFFGFDLLMDYLYPVIGFLGMVMVAVLCYWWIKHRSTIKEENVRRARIRDLTERREDDDRDFSEKHANELKHLTSESNIDDDDLREAIDGEVAGDDASSDDEDGDGEDSYSGSGDEDSSNDRGEKASSGTGGGDRVAGRS</sequence>
<evidence type="ECO:0000313" key="5">
    <source>
        <dbReference type="Proteomes" id="UP000006078"/>
    </source>
</evidence>
<protein>
    <submittedName>
        <fullName evidence="3">Putative membrane protein</fullName>
    </submittedName>
</protein>
<keyword evidence="2" id="KW-0472">Membrane</keyword>
<dbReference type="AlphaFoldDB" id="I7IX08"/>
<keyword evidence="5" id="KW-1185">Reference proteome</keyword>
<feature type="transmembrane region" description="Helical" evidence="2">
    <location>
        <begin position="297"/>
        <end position="316"/>
    </location>
</feature>
<reference evidence="3 6" key="1">
    <citation type="journal article" date="2012" name="J. Bacteriol.">
        <title>Draft Genome Sequence of Turicella otitidis ATCC 51513, Isolated from Middle Ear Fluid from a Child with Otitis Media.</title>
        <authorList>
            <person name="Brinkrolf K."/>
            <person name="Schneider J."/>
            <person name="Knecht M."/>
            <person name="Ruckert C."/>
            <person name="Tauch A."/>
        </authorList>
    </citation>
    <scope>NUCLEOTIDE SEQUENCE [LARGE SCALE GENOMIC DNA]</scope>
    <source>
        <strain evidence="3 6">ATCC 51513</strain>
    </source>
</reference>
<feature type="transmembrane region" description="Helical" evidence="2">
    <location>
        <begin position="218"/>
        <end position="241"/>
    </location>
</feature>
<evidence type="ECO:0000256" key="1">
    <source>
        <dbReference type="SAM" id="MobiDB-lite"/>
    </source>
</evidence>
<feature type="transmembrane region" description="Helical" evidence="2">
    <location>
        <begin position="140"/>
        <end position="160"/>
    </location>
</feature>
<dbReference type="PANTHER" id="PTHR37814:SF1">
    <property type="entry name" value="MEMBRANE PROTEIN"/>
    <property type="match status" value="1"/>
</dbReference>
<reference evidence="4 5" key="2">
    <citation type="submission" date="2012-08" db="EMBL/GenBank/DDBJ databases">
        <title>The Genome Sequence of Turicella otitidis ATCC 51513.</title>
        <authorList>
            <consortium name="The Broad Institute Genome Sequencing Platform"/>
            <person name="Earl A."/>
            <person name="Ward D."/>
            <person name="Feldgarden M."/>
            <person name="Gevers D."/>
            <person name="Huys G."/>
            <person name="Walker B."/>
            <person name="Young S.K."/>
            <person name="Zeng Q."/>
            <person name="Gargeya S."/>
            <person name="Fitzgerald M."/>
            <person name="Haas B."/>
            <person name="Abouelleil A."/>
            <person name="Alvarado L."/>
            <person name="Arachchi H.M."/>
            <person name="Berlin A.M."/>
            <person name="Chapman S.B."/>
            <person name="Goldberg J."/>
            <person name="Griggs A."/>
            <person name="Gujja S."/>
            <person name="Hansen M."/>
            <person name="Howarth C."/>
            <person name="Imamovic A."/>
            <person name="Larimer J."/>
            <person name="McCowen C."/>
            <person name="Montmayeur A."/>
            <person name="Murphy C."/>
            <person name="Neiman D."/>
            <person name="Pearson M."/>
            <person name="Priest M."/>
            <person name="Roberts A."/>
            <person name="Saif S."/>
            <person name="Shea T."/>
            <person name="Sisk P."/>
            <person name="Sykes S."/>
            <person name="Wortman J."/>
            <person name="Nusbaum C."/>
            <person name="Birren B."/>
        </authorList>
    </citation>
    <scope>NUCLEOTIDE SEQUENCE [LARGE SCALE GENOMIC DNA]</scope>
    <source>
        <strain evidence="4 5">ATCC 51513</strain>
    </source>
</reference>
<dbReference type="eggNOG" id="COG3949">
    <property type="taxonomic scope" value="Bacteria"/>
</dbReference>
<evidence type="ECO:0000313" key="4">
    <source>
        <dbReference type="EMBL" id="EJZ82193.1"/>
    </source>
</evidence>
<dbReference type="OrthoDB" id="4424890at2"/>
<dbReference type="RefSeq" id="WP_004600756.1">
    <property type="nucleotide sequence ID" value="NZ_HF541866.1"/>
</dbReference>
<feature type="transmembrane region" description="Helical" evidence="2">
    <location>
        <begin position="115"/>
        <end position="133"/>
    </location>
</feature>
<feature type="transmembrane region" description="Helical" evidence="2">
    <location>
        <begin position="82"/>
        <end position="103"/>
    </location>
</feature>
<comment type="caution">
    <text evidence="3">The sequence shown here is derived from an EMBL/GenBank/DDBJ whole genome shotgun (WGS) entry which is preliminary data.</text>
</comment>
<dbReference type="EMBL" id="AHAE01000039">
    <property type="protein sequence ID" value="EJZ82193.1"/>
    <property type="molecule type" value="Genomic_DNA"/>
</dbReference>
<proteinExistence type="predicted"/>